<comment type="caution">
    <text evidence="7">The sequence shown here is derived from an EMBL/GenBank/DDBJ whole genome shotgun (WGS) entry which is preliminary data.</text>
</comment>
<gene>
    <name evidence="6" type="ORF">GT747_11730</name>
    <name evidence="7" type="ORF">SAMN05444424_2132</name>
</gene>
<evidence type="ECO:0000313" key="8">
    <source>
        <dbReference type="Proteomes" id="UP000184089"/>
    </source>
</evidence>
<protein>
    <submittedName>
        <fullName evidence="6">Type II secretion system protein GspE</fullName>
    </submittedName>
    <submittedName>
        <fullName evidence="7">Type IV pilus assembly protein PilB</fullName>
    </submittedName>
</protein>
<dbReference type="SUPFAM" id="SSF52540">
    <property type="entry name" value="P-loop containing nucleoside triphosphate hydrolases"/>
    <property type="match status" value="1"/>
</dbReference>
<dbReference type="PANTHER" id="PTHR30258">
    <property type="entry name" value="TYPE II SECRETION SYSTEM PROTEIN GSPE-RELATED"/>
    <property type="match status" value="1"/>
</dbReference>
<dbReference type="RefSeq" id="WP_021658737.1">
    <property type="nucleotide sequence ID" value="NZ_FQVY01000003.1"/>
</dbReference>
<dbReference type="InterPro" id="IPR001482">
    <property type="entry name" value="T2SS/T4SS_dom"/>
</dbReference>
<keyword evidence="2" id="KW-0547">Nucleotide-binding</keyword>
<evidence type="ECO:0000256" key="2">
    <source>
        <dbReference type="ARBA" id="ARBA00022741"/>
    </source>
</evidence>
<evidence type="ECO:0000259" key="5">
    <source>
        <dbReference type="Pfam" id="PF05157"/>
    </source>
</evidence>
<dbReference type="Pfam" id="PF05157">
    <property type="entry name" value="MshEN"/>
    <property type="match status" value="1"/>
</dbReference>
<name>A0AAQ1RWL0_9FIRM</name>
<comment type="similarity">
    <text evidence="1">Belongs to the GSP E family.</text>
</comment>
<dbReference type="EMBL" id="WWVX01000008">
    <property type="protein sequence ID" value="MZL70423.1"/>
    <property type="molecule type" value="Genomic_DNA"/>
</dbReference>
<keyword evidence="3" id="KW-0067">ATP-binding</keyword>
<dbReference type="GO" id="GO:0005886">
    <property type="term" value="C:plasma membrane"/>
    <property type="evidence" value="ECO:0007669"/>
    <property type="project" value="TreeGrafter"/>
</dbReference>
<organism evidence="7 8">
    <name type="scientific">Bittarella massiliensis</name>
    <name type="common">ex Durand et al. 2017</name>
    <dbReference type="NCBI Taxonomy" id="1720313"/>
    <lineage>
        <taxon>Bacteria</taxon>
        <taxon>Bacillati</taxon>
        <taxon>Bacillota</taxon>
        <taxon>Clostridia</taxon>
        <taxon>Eubacteriales</taxon>
        <taxon>Oscillospiraceae</taxon>
        <taxon>Bittarella (ex Durand et al. 2017)</taxon>
    </lineage>
</organism>
<proteinExistence type="inferred from homology"/>
<dbReference type="PANTHER" id="PTHR30258:SF2">
    <property type="entry name" value="COMG OPERON PROTEIN 1"/>
    <property type="match status" value="1"/>
</dbReference>
<evidence type="ECO:0000313" key="6">
    <source>
        <dbReference type="EMBL" id="MZL70423.1"/>
    </source>
</evidence>
<dbReference type="Proteomes" id="UP000474718">
    <property type="component" value="Unassembled WGS sequence"/>
</dbReference>
<dbReference type="Gene3D" id="3.40.50.300">
    <property type="entry name" value="P-loop containing nucleotide triphosphate hydrolases"/>
    <property type="match status" value="1"/>
</dbReference>
<dbReference type="CDD" id="cd01129">
    <property type="entry name" value="PulE-GspE-like"/>
    <property type="match status" value="1"/>
</dbReference>
<evidence type="ECO:0000256" key="3">
    <source>
        <dbReference type="ARBA" id="ARBA00022840"/>
    </source>
</evidence>
<reference evidence="8" key="1">
    <citation type="submission" date="2016-11" db="EMBL/GenBank/DDBJ databases">
        <authorList>
            <person name="Jaros S."/>
            <person name="Januszkiewicz K."/>
            <person name="Wedrychowicz H."/>
        </authorList>
    </citation>
    <scope>NUCLEOTIDE SEQUENCE [LARGE SCALE GENOMIC DNA]</scope>
    <source>
        <strain evidence="8">DSM 4029</strain>
    </source>
</reference>
<dbReference type="Gene3D" id="3.30.300.160">
    <property type="entry name" value="Type II secretion system, protein E, N-terminal domain"/>
    <property type="match status" value="1"/>
</dbReference>
<dbReference type="InterPro" id="IPR037257">
    <property type="entry name" value="T2SS_E_N_sf"/>
</dbReference>
<accession>A0AAQ1RWL0</accession>
<feature type="domain" description="Bacterial type II secretion system protein E" evidence="4">
    <location>
        <begin position="171"/>
        <end position="549"/>
    </location>
</feature>
<sequence>MKNIPIGEVLKEYSYITEEQLQQALAAQKQNRSRRLGEILEDMGFVTERQKLEALGQRMGLPVVDLATYEVDTDAVGKIPKQLALRHGVIAVAQQGGHLVVATSDPLNFYGTEEVRQITGLPVDSVLAEKAPIDAAIAHYYAEIGAKLAAERANKDVEPLPISPIEVEEGEGDAPVVKLLASLLDRGYNSGASDIHVEPFEQQTSVRMRLDGVIVDYVTLSPAIHPSLITRIKILAGLDIAERRQPQDGHFRQKVDGQDVNIRVSIIPTIYGEKAVLRFLNQNTPIDRAGQFGMDDDNYQKFSQMLRSPHGIIYMTGPTGSGKTTTLYMILEQMAERTLNISTIEDPVERDIFRINQMQVNTAAGLTFDAGLRALLRQDPDVIMVGETRDSETASISVRAAITGHLVFSTLHTNDALSAIVRLQDMGLPAYMVANSLVGIVAQRLVRKVCPHCAEEYTPDETERAALGVDLPRLRRGKGCHICGHTGYKGRIAIHEVALVDRQIRRMISAGAPMDDITQYARESQGMRTLRDSALQLVQSGVTTVDEFLKVTYYAD</sequence>
<dbReference type="AlphaFoldDB" id="A0AAQ1RWL0"/>
<reference evidence="6 9" key="3">
    <citation type="journal article" date="2019" name="Nat. Med.">
        <title>A library of human gut bacterial isolates paired with longitudinal multiomics data enables mechanistic microbiome research.</title>
        <authorList>
            <person name="Poyet M."/>
            <person name="Groussin M."/>
            <person name="Gibbons S.M."/>
            <person name="Avila-Pacheco J."/>
            <person name="Jiang X."/>
            <person name="Kearney S.M."/>
            <person name="Perrotta A.R."/>
            <person name="Berdy B."/>
            <person name="Zhao S."/>
            <person name="Lieberman T.D."/>
            <person name="Swanson P.K."/>
            <person name="Smith M."/>
            <person name="Roesemann S."/>
            <person name="Alexander J.E."/>
            <person name="Rich S.A."/>
            <person name="Livny J."/>
            <person name="Vlamakis H."/>
            <person name="Clish C."/>
            <person name="Bullock K."/>
            <person name="Deik A."/>
            <person name="Scott J."/>
            <person name="Pierce K.A."/>
            <person name="Xavier R.J."/>
            <person name="Alm E.J."/>
        </authorList>
    </citation>
    <scope>NUCLEOTIDE SEQUENCE [LARGE SCALE GENOMIC DNA]</scope>
    <source>
        <strain evidence="6 9">BIOML-A2</strain>
    </source>
</reference>
<dbReference type="InterPro" id="IPR027417">
    <property type="entry name" value="P-loop_NTPase"/>
</dbReference>
<dbReference type="EMBL" id="FQVY01000003">
    <property type="protein sequence ID" value="SHG33026.1"/>
    <property type="molecule type" value="Genomic_DNA"/>
</dbReference>
<evidence type="ECO:0000256" key="1">
    <source>
        <dbReference type="ARBA" id="ARBA00006611"/>
    </source>
</evidence>
<reference evidence="7" key="2">
    <citation type="submission" date="2016-11" db="EMBL/GenBank/DDBJ databases">
        <authorList>
            <person name="Varghese N."/>
            <person name="Submissions S."/>
        </authorList>
    </citation>
    <scope>NUCLEOTIDE SEQUENCE</scope>
    <source>
        <strain evidence="7">DSM 4029</strain>
    </source>
</reference>
<dbReference type="GO" id="GO:0016887">
    <property type="term" value="F:ATP hydrolysis activity"/>
    <property type="evidence" value="ECO:0007669"/>
    <property type="project" value="TreeGrafter"/>
</dbReference>
<dbReference type="Pfam" id="PF00437">
    <property type="entry name" value="T2SSE"/>
    <property type="match status" value="1"/>
</dbReference>
<dbReference type="Gene3D" id="3.30.450.90">
    <property type="match status" value="1"/>
</dbReference>
<evidence type="ECO:0000259" key="4">
    <source>
        <dbReference type="Pfam" id="PF00437"/>
    </source>
</evidence>
<dbReference type="InterPro" id="IPR007831">
    <property type="entry name" value="T2SS_GspE_N"/>
</dbReference>
<evidence type="ECO:0000313" key="7">
    <source>
        <dbReference type="EMBL" id="SHG33026.1"/>
    </source>
</evidence>
<evidence type="ECO:0000313" key="9">
    <source>
        <dbReference type="Proteomes" id="UP000474718"/>
    </source>
</evidence>
<feature type="domain" description="Type II secretion system protein GspE N-terminal" evidence="5">
    <location>
        <begin position="59"/>
        <end position="143"/>
    </location>
</feature>
<dbReference type="SUPFAM" id="SSF160246">
    <property type="entry name" value="EspE N-terminal domain-like"/>
    <property type="match status" value="1"/>
</dbReference>
<dbReference type="Proteomes" id="UP000184089">
    <property type="component" value="Unassembled WGS sequence"/>
</dbReference>
<dbReference type="GO" id="GO:0005524">
    <property type="term" value="F:ATP binding"/>
    <property type="evidence" value="ECO:0007669"/>
    <property type="project" value="UniProtKB-KW"/>
</dbReference>
<keyword evidence="9" id="KW-1185">Reference proteome</keyword>